<evidence type="ECO:0000313" key="2">
    <source>
        <dbReference type="Proteomes" id="UP000283254"/>
    </source>
</evidence>
<gene>
    <name evidence="1" type="ORF">NM04_06355</name>
</gene>
<evidence type="ECO:0000313" key="1">
    <source>
        <dbReference type="EMBL" id="RNF31616.1"/>
    </source>
</evidence>
<dbReference type="AlphaFoldDB" id="A0A422QNQ9"/>
<dbReference type="Proteomes" id="UP000283254">
    <property type="component" value="Unassembled WGS sequence"/>
</dbReference>
<sequence>MTMDFAEHMTVDGLVYSTHTFAIEPYRKSLPSPPRFNPWPGCSNGYRPTWEIRECGHERTLLMIGFHPEAGLPLLLPNATLPLAATWFSGIIRGVRGERRRTGYPPRDIYPDEIYVEIAAGRVVREWLLDLRAVPDQTEEEWRQSVPSFLWKFYPRPAPG</sequence>
<dbReference type="OrthoDB" id="8758026at2"/>
<accession>A0A422QNQ9</accession>
<comment type="caution">
    <text evidence="1">The sequence shown here is derived from an EMBL/GenBank/DDBJ whole genome shotgun (WGS) entry which is preliminary data.</text>
</comment>
<dbReference type="EMBL" id="JSAB01000054">
    <property type="protein sequence ID" value="RNF31616.1"/>
    <property type="molecule type" value="Genomic_DNA"/>
</dbReference>
<keyword evidence="2" id="KW-1185">Reference proteome</keyword>
<protein>
    <submittedName>
        <fullName evidence="1">Uncharacterized protein</fullName>
    </submittedName>
</protein>
<dbReference type="RefSeq" id="WP_123068698.1">
    <property type="nucleotide sequence ID" value="NZ_JSAB01000054.1"/>
</dbReference>
<name>A0A422QNQ9_9BURK</name>
<proteinExistence type="predicted"/>
<reference evidence="1" key="1">
    <citation type="submission" date="2014-10" db="EMBL/GenBank/DDBJ databases">
        <title>Massilia sp. genome.</title>
        <authorList>
            <person name="Xu B."/>
            <person name="Dai L."/>
            <person name="Huang Z."/>
        </authorList>
    </citation>
    <scope>NUCLEOTIDE SEQUENCE [LARGE SCALE GENOMIC DNA]</scope>
    <source>
        <strain evidence="1">CFS-1</strain>
    </source>
</reference>
<organism evidence="1 2">
    <name type="scientific">Massilia aurea</name>
    <dbReference type="NCBI Taxonomy" id="373040"/>
    <lineage>
        <taxon>Bacteria</taxon>
        <taxon>Pseudomonadati</taxon>
        <taxon>Pseudomonadota</taxon>
        <taxon>Betaproteobacteria</taxon>
        <taxon>Burkholderiales</taxon>
        <taxon>Oxalobacteraceae</taxon>
        <taxon>Telluria group</taxon>
        <taxon>Massilia</taxon>
    </lineage>
</organism>